<keyword evidence="12" id="KW-1185">Reference proteome</keyword>
<keyword evidence="5" id="KW-0233">DNA recombination</keyword>
<comment type="similarity">
    <text evidence="2">Belongs to the HOP2 family.</text>
</comment>
<dbReference type="EMBL" id="EAAA01000381">
    <property type="status" value="NOT_ANNOTATED_CDS"/>
    <property type="molecule type" value="Genomic_DNA"/>
</dbReference>
<dbReference type="Ensembl" id="ENSCINT00000033988.1">
    <property type="protein sequence ID" value="ENSCINP00000033334.1"/>
    <property type="gene ID" value="ENSCING00000018996.1"/>
</dbReference>
<evidence type="ECO:0000313" key="11">
    <source>
        <dbReference type="Ensembl" id="ENSCINP00000033334.1"/>
    </source>
</evidence>
<reference evidence="11" key="3">
    <citation type="submission" date="2025-08" db="UniProtKB">
        <authorList>
            <consortium name="Ensembl"/>
        </authorList>
    </citation>
    <scope>IDENTIFICATION</scope>
</reference>
<dbReference type="InterPro" id="IPR010776">
    <property type="entry name" value="Hop2_WH_dom"/>
</dbReference>
<dbReference type="GO" id="GO:0120231">
    <property type="term" value="C:DNA recombinase auxiliary factor complex"/>
    <property type="evidence" value="ECO:0000318"/>
    <property type="project" value="GO_Central"/>
</dbReference>
<dbReference type="InterPro" id="IPR036388">
    <property type="entry name" value="WH-like_DNA-bd_sf"/>
</dbReference>
<evidence type="ECO:0000256" key="1">
    <source>
        <dbReference type="ARBA" id="ARBA00004123"/>
    </source>
</evidence>
<feature type="domain" description="Homologous-pairing protein 2 winged helix" evidence="9">
    <location>
        <begin position="5"/>
        <end position="64"/>
    </location>
</feature>
<dbReference type="Pfam" id="PF18517">
    <property type="entry name" value="LZ3wCH"/>
    <property type="match status" value="1"/>
</dbReference>
<dbReference type="Proteomes" id="UP000008144">
    <property type="component" value="Chromosome 1"/>
</dbReference>
<feature type="domain" description="Leucine zipper with capping helix" evidence="10">
    <location>
        <begin position="146"/>
        <end position="200"/>
    </location>
</feature>
<evidence type="ECO:0000259" key="10">
    <source>
        <dbReference type="Pfam" id="PF18517"/>
    </source>
</evidence>
<evidence type="ECO:0000259" key="9">
    <source>
        <dbReference type="Pfam" id="PF07106"/>
    </source>
</evidence>
<dbReference type="GO" id="GO:0120230">
    <property type="term" value="F:recombinase activator activity"/>
    <property type="evidence" value="ECO:0000318"/>
    <property type="project" value="GO_Central"/>
</dbReference>
<keyword evidence="4 8" id="KW-0175">Coiled coil</keyword>
<dbReference type="Gene3D" id="1.10.10.10">
    <property type="entry name" value="Winged helix-like DNA-binding domain superfamily/Winged helix DNA-binding domain"/>
    <property type="match status" value="1"/>
</dbReference>
<keyword evidence="6" id="KW-0539">Nucleus</keyword>
<evidence type="ECO:0000256" key="2">
    <source>
        <dbReference type="ARBA" id="ARBA00007922"/>
    </source>
</evidence>
<evidence type="ECO:0000256" key="7">
    <source>
        <dbReference type="ARBA" id="ARBA00023254"/>
    </source>
</evidence>
<name>H2XUK0_CIOIN</name>
<dbReference type="GO" id="GO:0010774">
    <property type="term" value="P:meiotic strand invasion involved in reciprocal meiotic recombination"/>
    <property type="evidence" value="ECO:0000318"/>
    <property type="project" value="GO_Central"/>
</dbReference>
<dbReference type="Pfam" id="PF07106">
    <property type="entry name" value="WHD_TBPIP"/>
    <property type="match status" value="1"/>
</dbReference>
<dbReference type="AlphaFoldDB" id="H2XUK0"/>
<gene>
    <name evidence="11" type="primary">LOC100185988</name>
</gene>
<dbReference type="KEGG" id="cin:100185988"/>
<evidence type="ECO:0000256" key="5">
    <source>
        <dbReference type="ARBA" id="ARBA00023172"/>
    </source>
</evidence>
<dbReference type="GeneID" id="100185988"/>
<reference evidence="12" key="1">
    <citation type="journal article" date="2002" name="Science">
        <title>The draft genome of Ciona intestinalis: insights into chordate and vertebrate origins.</title>
        <authorList>
            <person name="Dehal P."/>
            <person name="Satou Y."/>
            <person name="Campbell R.K."/>
            <person name="Chapman J."/>
            <person name="Degnan B."/>
            <person name="De Tomaso A."/>
            <person name="Davidson B."/>
            <person name="Di Gregorio A."/>
            <person name="Gelpke M."/>
            <person name="Goodstein D.M."/>
            <person name="Harafuji N."/>
            <person name="Hastings K.E."/>
            <person name="Ho I."/>
            <person name="Hotta K."/>
            <person name="Huang W."/>
            <person name="Kawashima T."/>
            <person name="Lemaire P."/>
            <person name="Martinez D."/>
            <person name="Meinertzhagen I.A."/>
            <person name="Necula S."/>
            <person name="Nonaka M."/>
            <person name="Putnam N."/>
            <person name="Rash S."/>
            <person name="Saiga H."/>
            <person name="Satake M."/>
            <person name="Terry A."/>
            <person name="Yamada L."/>
            <person name="Wang H.G."/>
            <person name="Awazu S."/>
            <person name="Azumi K."/>
            <person name="Boore J."/>
            <person name="Branno M."/>
            <person name="Chin-Bow S."/>
            <person name="DeSantis R."/>
            <person name="Doyle S."/>
            <person name="Francino P."/>
            <person name="Keys D.N."/>
            <person name="Haga S."/>
            <person name="Hayashi H."/>
            <person name="Hino K."/>
            <person name="Imai K.S."/>
            <person name="Inaba K."/>
            <person name="Kano S."/>
            <person name="Kobayashi K."/>
            <person name="Kobayashi M."/>
            <person name="Lee B.I."/>
            <person name="Makabe K.W."/>
            <person name="Manohar C."/>
            <person name="Matassi G."/>
            <person name="Medina M."/>
            <person name="Mochizuki Y."/>
            <person name="Mount S."/>
            <person name="Morishita T."/>
            <person name="Miura S."/>
            <person name="Nakayama A."/>
            <person name="Nishizaka S."/>
            <person name="Nomoto H."/>
            <person name="Ohta F."/>
            <person name="Oishi K."/>
            <person name="Rigoutsos I."/>
            <person name="Sano M."/>
            <person name="Sasaki A."/>
            <person name="Sasakura Y."/>
            <person name="Shoguchi E."/>
            <person name="Shin-i T."/>
            <person name="Spagnuolo A."/>
            <person name="Stainier D."/>
            <person name="Suzuki M.M."/>
            <person name="Tassy O."/>
            <person name="Takatori N."/>
            <person name="Tokuoka M."/>
            <person name="Yagi K."/>
            <person name="Yoshizaki F."/>
            <person name="Wada S."/>
            <person name="Zhang C."/>
            <person name="Hyatt P.D."/>
            <person name="Larimer F."/>
            <person name="Detter C."/>
            <person name="Doggett N."/>
            <person name="Glavina T."/>
            <person name="Hawkins T."/>
            <person name="Richardson P."/>
            <person name="Lucas S."/>
            <person name="Kohara Y."/>
            <person name="Levine M."/>
            <person name="Satoh N."/>
            <person name="Rokhsar D.S."/>
        </authorList>
    </citation>
    <scope>NUCLEOTIDE SEQUENCE [LARGE SCALE GENOMIC DNA]</scope>
</reference>
<dbReference type="OMA" id="QKYHREW"/>
<evidence type="ECO:0000313" key="12">
    <source>
        <dbReference type="Proteomes" id="UP000008144"/>
    </source>
</evidence>
<dbReference type="FunCoup" id="H2XUK0">
    <property type="interactions" value="6"/>
</dbReference>
<organism evidence="11 12">
    <name type="scientific">Ciona intestinalis</name>
    <name type="common">Transparent sea squirt</name>
    <name type="synonym">Ascidia intestinalis</name>
    <dbReference type="NCBI Taxonomy" id="7719"/>
    <lineage>
        <taxon>Eukaryota</taxon>
        <taxon>Metazoa</taxon>
        <taxon>Chordata</taxon>
        <taxon>Tunicata</taxon>
        <taxon>Ascidiacea</taxon>
        <taxon>Phlebobranchia</taxon>
        <taxon>Cionidae</taxon>
        <taxon>Ciona</taxon>
    </lineage>
</organism>
<dbReference type="OrthoDB" id="272266at2759"/>
<dbReference type="InParanoid" id="H2XUK0"/>
<dbReference type="PANTHER" id="PTHR15938">
    <property type="entry name" value="TBP-1 INTERACTING PROTEIN"/>
    <property type="match status" value="1"/>
</dbReference>
<dbReference type="GO" id="GO:0007129">
    <property type="term" value="P:homologous chromosome pairing at meiosis"/>
    <property type="evidence" value="ECO:0000318"/>
    <property type="project" value="GO_Central"/>
</dbReference>
<feature type="coiled-coil region" evidence="8">
    <location>
        <begin position="77"/>
        <end position="141"/>
    </location>
</feature>
<dbReference type="GO" id="GO:0000709">
    <property type="term" value="P:meiotic joint molecule formation"/>
    <property type="evidence" value="ECO:0000318"/>
    <property type="project" value="GO_Central"/>
</dbReference>
<dbReference type="PANTHER" id="PTHR15938:SF0">
    <property type="entry name" value="HOMOLOGOUS-PAIRING PROTEIN 2 HOMOLOG"/>
    <property type="match status" value="1"/>
</dbReference>
<reference evidence="11" key="2">
    <citation type="journal article" date="2008" name="Genome Biol.">
        <title>Improved genome assembly and evidence-based global gene model set for the chordate Ciona intestinalis: new insight into intron and operon populations.</title>
        <authorList>
            <person name="Satou Y."/>
            <person name="Mineta K."/>
            <person name="Ogasawara M."/>
            <person name="Sasakura Y."/>
            <person name="Shoguchi E."/>
            <person name="Ueno K."/>
            <person name="Yamada L."/>
            <person name="Matsumoto J."/>
            <person name="Wasserscheid J."/>
            <person name="Dewar K."/>
            <person name="Wiley G.B."/>
            <person name="Macmil S.L."/>
            <person name="Roe B.A."/>
            <person name="Zeller R.W."/>
            <person name="Hastings K.E."/>
            <person name="Lemaire P."/>
            <person name="Lindquist E."/>
            <person name="Endo T."/>
            <person name="Hotta K."/>
            <person name="Inaba K."/>
        </authorList>
    </citation>
    <scope>NUCLEOTIDE SEQUENCE [LARGE SCALE GENOMIC DNA]</scope>
    <source>
        <strain evidence="11">wild type</strain>
    </source>
</reference>
<dbReference type="HOGENOM" id="CLU_063266_2_1_1"/>
<dbReference type="GO" id="GO:0000794">
    <property type="term" value="C:condensed nuclear chromosome"/>
    <property type="evidence" value="ECO:0000318"/>
    <property type="project" value="GO_Central"/>
</dbReference>
<comment type="subcellular location">
    <subcellularLocation>
        <location evidence="1">Nucleus</location>
    </subcellularLocation>
</comment>
<dbReference type="GeneTree" id="ENSGT00390000006890"/>
<dbReference type="InterPro" id="IPR040661">
    <property type="entry name" value="LZ3wCH"/>
</dbReference>
<evidence type="ECO:0000256" key="6">
    <source>
        <dbReference type="ARBA" id="ARBA00023242"/>
    </source>
</evidence>
<proteinExistence type="inferred from homology"/>
<sequence length="210" mass="23832">MAKKVEDAVFEYMKAQNRPYSAADIFSNLHKEHGKTAVTRAVETLSQQGKLLEKTYGKSKIYVVHQSQFPAVNKEEITKLDAGIKELTEKVMSLQTEYQKKSSLLGQLKSSLTTADALEKVKNLREDVAKMKTHLKSLKSMSGTIDPAQKKKVYEQHKTYVGHWKKRKRMTSDLMNAVLEGYPKSKKVFMDEVGIETDEACSVTIFKTHV</sequence>
<protein>
    <recommendedName>
        <fullName evidence="3">Homologous-pairing protein 2 homolog</fullName>
    </recommendedName>
</protein>
<dbReference type="RefSeq" id="XP_026692452.1">
    <property type="nucleotide sequence ID" value="XM_026836651.1"/>
</dbReference>
<keyword evidence="7" id="KW-0469">Meiosis</keyword>
<dbReference type="STRING" id="7719.ENSCINP00000033334"/>
<accession>H2XUK0</accession>
<evidence type="ECO:0000256" key="4">
    <source>
        <dbReference type="ARBA" id="ARBA00023054"/>
    </source>
</evidence>
<dbReference type="GO" id="GO:0003690">
    <property type="term" value="F:double-stranded DNA binding"/>
    <property type="evidence" value="ECO:0000318"/>
    <property type="project" value="GO_Central"/>
</dbReference>
<accession>A0A1W2WBI8</accession>
<reference evidence="11" key="4">
    <citation type="submission" date="2025-09" db="UniProtKB">
        <authorList>
            <consortium name="Ensembl"/>
        </authorList>
    </citation>
    <scope>IDENTIFICATION</scope>
</reference>
<evidence type="ECO:0000256" key="8">
    <source>
        <dbReference type="SAM" id="Coils"/>
    </source>
</evidence>
<evidence type="ECO:0000256" key="3">
    <source>
        <dbReference type="ARBA" id="ARBA00016093"/>
    </source>
</evidence>